<evidence type="ECO:0000313" key="2">
    <source>
        <dbReference type="Proteomes" id="UP000076584"/>
    </source>
</evidence>
<dbReference type="InterPro" id="IPR029052">
    <property type="entry name" value="Metallo-depent_PP-like"/>
</dbReference>
<dbReference type="PANTHER" id="PTHR12905">
    <property type="entry name" value="METALLOPHOSPHOESTERASE"/>
    <property type="match status" value="1"/>
</dbReference>
<evidence type="ECO:0000313" key="1">
    <source>
        <dbReference type="EMBL" id="KZL68527.1"/>
    </source>
</evidence>
<dbReference type="Gene3D" id="3.60.21.10">
    <property type="match status" value="1"/>
</dbReference>
<dbReference type="Proteomes" id="UP000076584">
    <property type="component" value="Unassembled WGS sequence"/>
</dbReference>
<sequence>MDASNPSSLVKTRILIISDTHGASSLPGNRPLGPVDVAIHCESKLVEFHETLNLMKAIKAPLKLVIAGNHDWTLETPIFTKKIAEIPPPVDMELVRKTYGDFGEARRLLQASAKNEDDDVDDAGVVLLDEGTHTFALPNGALLNLFASPYSYTPSGDDWGFQYDAREGHQWDIGGGLDVVVTHGPPNGVLDRTATGSRLGCPDLLTAVARAKPRLHCFGHVDRGWGAKLARWRDGIGGHAGRVPASHFEAFDNDRSVLVEALAGLTPGQFDEPGAVAEKRRKLKACMARGYYATSHCAGDEHPLVKGEQTLFVNAAIKEGEDQPQYLPSIVDIELPRARGVA</sequence>
<accession>A0A161Y9C2</accession>
<reference evidence="1 2" key="1">
    <citation type="submission" date="2015-06" db="EMBL/GenBank/DDBJ databases">
        <title>Survival trade-offs in plant roots during colonization by closely related pathogenic and mutualistic fungi.</title>
        <authorList>
            <person name="Hacquard S."/>
            <person name="Kracher B."/>
            <person name="Hiruma K."/>
            <person name="Weinman A."/>
            <person name="Muench P."/>
            <person name="Garrido Oter R."/>
            <person name="Ver Loren van Themaat E."/>
            <person name="Dallerey J.-F."/>
            <person name="Damm U."/>
            <person name="Henrissat B."/>
            <person name="Lespinet O."/>
            <person name="Thon M."/>
            <person name="Kemen E."/>
            <person name="McHardy A.C."/>
            <person name="Schulze-Lefert P."/>
            <person name="O'Connell R.J."/>
        </authorList>
    </citation>
    <scope>NUCLEOTIDE SEQUENCE [LARGE SCALE GENOMIC DNA]</scope>
    <source>
        <strain evidence="1 2">MAFF 238704</strain>
    </source>
</reference>
<dbReference type="InterPro" id="IPR051693">
    <property type="entry name" value="UPF0046_metallophosphoest"/>
</dbReference>
<dbReference type="EMBL" id="LFIW01002504">
    <property type="protein sequence ID" value="KZL68527.1"/>
    <property type="molecule type" value="Genomic_DNA"/>
</dbReference>
<dbReference type="PANTHER" id="PTHR12905:SF0">
    <property type="entry name" value="CALCINEURIN-LIKE PHOSPHOESTERASE DOMAIN-CONTAINING PROTEIN"/>
    <property type="match status" value="1"/>
</dbReference>
<dbReference type="AlphaFoldDB" id="A0A161Y9C2"/>
<name>A0A161Y9C2_COLIC</name>
<comment type="caution">
    <text evidence="1">The sequence shown here is derived from an EMBL/GenBank/DDBJ whole genome shotgun (WGS) entry which is preliminary data.</text>
</comment>
<organism evidence="1 2">
    <name type="scientific">Colletotrichum incanum</name>
    <name type="common">Soybean anthracnose fungus</name>
    <dbReference type="NCBI Taxonomy" id="1573173"/>
    <lineage>
        <taxon>Eukaryota</taxon>
        <taxon>Fungi</taxon>
        <taxon>Dikarya</taxon>
        <taxon>Ascomycota</taxon>
        <taxon>Pezizomycotina</taxon>
        <taxon>Sordariomycetes</taxon>
        <taxon>Hypocreomycetidae</taxon>
        <taxon>Glomerellales</taxon>
        <taxon>Glomerellaceae</taxon>
        <taxon>Colletotrichum</taxon>
        <taxon>Colletotrichum spaethianum species complex</taxon>
    </lineage>
</organism>
<dbReference type="SUPFAM" id="SSF56300">
    <property type="entry name" value="Metallo-dependent phosphatases"/>
    <property type="match status" value="1"/>
</dbReference>
<gene>
    <name evidence="1" type="ORF">CI238_00016</name>
</gene>
<protein>
    <submittedName>
        <fullName evidence="1">Ser thr protein phosphatase family protein</fullName>
    </submittedName>
</protein>
<proteinExistence type="predicted"/>
<keyword evidence="2" id="KW-1185">Reference proteome</keyword>